<dbReference type="Proteomes" id="UP000241118">
    <property type="component" value="Unassembled WGS sequence"/>
</dbReference>
<comment type="caution">
    <text evidence="2">The sequence shown here is derived from an EMBL/GenBank/DDBJ whole genome shotgun (WGS) entry which is preliminary data.</text>
</comment>
<organism evidence="2 3">
    <name type="scientific">Saccharothrix carnea</name>
    <dbReference type="NCBI Taxonomy" id="1280637"/>
    <lineage>
        <taxon>Bacteria</taxon>
        <taxon>Bacillati</taxon>
        <taxon>Actinomycetota</taxon>
        <taxon>Actinomycetes</taxon>
        <taxon>Pseudonocardiales</taxon>
        <taxon>Pseudonocardiaceae</taxon>
        <taxon>Saccharothrix</taxon>
    </lineage>
</organism>
<dbReference type="InterPro" id="IPR012338">
    <property type="entry name" value="Beta-lactam/transpept-like"/>
</dbReference>
<dbReference type="InterPro" id="IPR050491">
    <property type="entry name" value="AmpC-like"/>
</dbReference>
<evidence type="ECO:0000259" key="1">
    <source>
        <dbReference type="Pfam" id="PF00144"/>
    </source>
</evidence>
<evidence type="ECO:0000313" key="2">
    <source>
        <dbReference type="EMBL" id="PSL52518.1"/>
    </source>
</evidence>
<dbReference type="AlphaFoldDB" id="A0A2P8I243"/>
<dbReference type="OrthoDB" id="3171327at2"/>
<dbReference type="PANTHER" id="PTHR46825:SF7">
    <property type="entry name" value="D-ALANYL-D-ALANINE CARBOXYPEPTIDASE"/>
    <property type="match status" value="1"/>
</dbReference>
<sequence>MTVTGTSDLDELVRPLLSAAPNATGAAVAALHRGRRTVLVAGFTAQDRVQPITPGTRFEVGSVTKTFTALLLAEMVRRGDVRYDDPIDHYLPPGWRLRRPAPITLEHLATHTSGLPLIPLTTMPRVLRTWFSNPYQALGPDRIRTGLARARLRSTPGSRFHYSNLGVGLLGWLLAEAAGLPFEHLLTDRVLHPLGLTGTGCNPTLQAVGHRRGRPLPPWLIPGLPAAGTLRSTAHDLLNYLAAHLSPHGTPLAAALTDVTRPRIPMADNDHLCLAWFHRVKPDHHLLFHSGGTCGSTAFIGFSPQTGTALVTLINAGVTLRGTFIQRSYDTLRALATLK</sequence>
<dbReference type="Pfam" id="PF00144">
    <property type="entry name" value="Beta-lactamase"/>
    <property type="match status" value="1"/>
</dbReference>
<accession>A0A2P8I243</accession>
<protein>
    <submittedName>
        <fullName evidence="2">CubicO group peptidase (Beta-lactamase class C family)</fullName>
    </submittedName>
</protein>
<gene>
    <name evidence="2" type="ORF">B0I31_113191</name>
</gene>
<evidence type="ECO:0000313" key="3">
    <source>
        <dbReference type="Proteomes" id="UP000241118"/>
    </source>
</evidence>
<feature type="domain" description="Beta-lactamase-related" evidence="1">
    <location>
        <begin position="20"/>
        <end position="318"/>
    </location>
</feature>
<reference evidence="2 3" key="1">
    <citation type="submission" date="2018-03" db="EMBL/GenBank/DDBJ databases">
        <title>Genomic Encyclopedia of Type Strains, Phase III (KMG-III): the genomes of soil and plant-associated and newly described type strains.</title>
        <authorList>
            <person name="Whitman W."/>
        </authorList>
    </citation>
    <scope>NUCLEOTIDE SEQUENCE [LARGE SCALE GENOMIC DNA]</scope>
    <source>
        <strain evidence="2 3">CGMCC 4.7097</strain>
    </source>
</reference>
<dbReference type="Gene3D" id="3.40.710.10">
    <property type="entry name" value="DD-peptidase/beta-lactamase superfamily"/>
    <property type="match status" value="1"/>
</dbReference>
<dbReference type="SUPFAM" id="SSF56601">
    <property type="entry name" value="beta-lactamase/transpeptidase-like"/>
    <property type="match status" value="1"/>
</dbReference>
<dbReference type="InterPro" id="IPR001466">
    <property type="entry name" value="Beta-lactam-related"/>
</dbReference>
<dbReference type="RefSeq" id="WP_106619045.1">
    <property type="nucleotide sequence ID" value="NZ_PYAX01000013.1"/>
</dbReference>
<proteinExistence type="predicted"/>
<dbReference type="PANTHER" id="PTHR46825">
    <property type="entry name" value="D-ALANYL-D-ALANINE-CARBOXYPEPTIDASE/ENDOPEPTIDASE AMPH"/>
    <property type="match status" value="1"/>
</dbReference>
<dbReference type="EMBL" id="PYAX01000013">
    <property type="protein sequence ID" value="PSL52518.1"/>
    <property type="molecule type" value="Genomic_DNA"/>
</dbReference>
<keyword evidence="3" id="KW-1185">Reference proteome</keyword>
<name>A0A2P8I243_SACCR</name>